<protein>
    <recommendedName>
        <fullName evidence="4">DUF1194 domain-containing protein</fullName>
    </recommendedName>
</protein>
<comment type="caution">
    <text evidence="2">The sequence shown here is derived from an EMBL/GenBank/DDBJ whole genome shotgun (WGS) entry which is preliminary data.</text>
</comment>
<name>A0A0T5P0R7_9RHOB</name>
<dbReference type="RefSeq" id="WP_057790136.1">
    <property type="nucleotide sequence ID" value="NZ_LAXJ01000002.1"/>
</dbReference>
<feature type="chain" id="PRO_5006664129" description="DUF1194 domain-containing protein" evidence="1">
    <location>
        <begin position="21"/>
        <end position="254"/>
    </location>
</feature>
<evidence type="ECO:0000256" key="1">
    <source>
        <dbReference type="SAM" id="SignalP"/>
    </source>
</evidence>
<keyword evidence="1" id="KW-0732">Signal</keyword>
<gene>
    <name evidence="2" type="ORF">XM53_03135</name>
</gene>
<evidence type="ECO:0000313" key="3">
    <source>
        <dbReference type="Proteomes" id="UP000051295"/>
    </source>
</evidence>
<dbReference type="AlphaFoldDB" id="A0A0T5P0R7"/>
<evidence type="ECO:0008006" key="4">
    <source>
        <dbReference type="Google" id="ProtNLM"/>
    </source>
</evidence>
<dbReference type="OrthoDB" id="9792179at2"/>
<sequence>MRARAAVLACAALWPGLGQAECRQALALGMDVSGSVDATEYRLQTDGLAAALLAPDVQEAFLAVPESPVRLMIFEWSGVRDQRLLLDWTEIDRAARLAEVAARLRATRKAKGDDPTTAISAAILYGVAALNRQAGCFRRTLDISGDGPANIGLHPRDLNDADLGDVTVNGLVIGPQSRSNTSKNLHNVKSLEGYYRAFILQGPGAFAEVAEDHADFAAAMRRKLIRELQLPNLSRLVPPQPAGLRLPQGVSHLP</sequence>
<evidence type="ECO:0000313" key="2">
    <source>
        <dbReference type="EMBL" id="KRS14707.1"/>
    </source>
</evidence>
<dbReference type="PATRIC" id="fig|1641875.4.peg.1728"/>
<proteinExistence type="predicted"/>
<dbReference type="EMBL" id="LAXJ01000002">
    <property type="protein sequence ID" value="KRS14707.1"/>
    <property type="molecule type" value="Genomic_DNA"/>
</dbReference>
<dbReference type="STRING" id="1641875.XM53_03135"/>
<dbReference type="Pfam" id="PF06707">
    <property type="entry name" value="DUF1194"/>
    <property type="match status" value="1"/>
</dbReference>
<dbReference type="InterPro" id="IPR036465">
    <property type="entry name" value="vWFA_dom_sf"/>
</dbReference>
<organism evidence="2 3">
    <name type="scientific">Roseovarius atlanticus</name>
    <dbReference type="NCBI Taxonomy" id="1641875"/>
    <lineage>
        <taxon>Bacteria</taxon>
        <taxon>Pseudomonadati</taxon>
        <taxon>Pseudomonadota</taxon>
        <taxon>Alphaproteobacteria</taxon>
        <taxon>Rhodobacterales</taxon>
        <taxon>Roseobacteraceae</taxon>
        <taxon>Roseovarius</taxon>
    </lineage>
</organism>
<dbReference type="Proteomes" id="UP000051295">
    <property type="component" value="Unassembled WGS sequence"/>
</dbReference>
<feature type="signal peptide" evidence="1">
    <location>
        <begin position="1"/>
        <end position="20"/>
    </location>
</feature>
<accession>A0A0T5P0R7</accession>
<dbReference type="InterPro" id="IPR010607">
    <property type="entry name" value="DUF1194"/>
</dbReference>
<reference evidence="2 3" key="1">
    <citation type="submission" date="2015-04" db="EMBL/GenBank/DDBJ databases">
        <title>The draft genome sequence of Roseovarius sp.R12b.</title>
        <authorList>
            <person name="Li G."/>
            <person name="Lai Q."/>
            <person name="Shao Z."/>
            <person name="Yan P."/>
        </authorList>
    </citation>
    <scope>NUCLEOTIDE SEQUENCE [LARGE SCALE GENOMIC DNA]</scope>
    <source>
        <strain evidence="2 3">R12B</strain>
    </source>
</reference>
<keyword evidence="3" id="KW-1185">Reference proteome</keyword>
<dbReference type="SUPFAM" id="SSF53300">
    <property type="entry name" value="vWA-like"/>
    <property type="match status" value="1"/>
</dbReference>